<dbReference type="Pfam" id="PF04965">
    <property type="entry name" value="GPW_gp25"/>
    <property type="match status" value="1"/>
</dbReference>
<protein>
    <recommendedName>
        <fullName evidence="1">IraD/Gp25-like domain-containing protein</fullName>
    </recommendedName>
</protein>
<name>A0A7U4J8W2_9SPHN</name>
<reference evidence="2 3" key="2">
    <citation type="submission" date="2015-02" db="EMBL/GenBank/DDBJ databases">
        <title>The complete genome of Sphingomonas hengshuiensis sp. WHSC-8 isolated from soil of Hengshui Lake.</title>
        <authorList>
            <person name="Wei S."/>
            <person name="Guo J."/>
            <person name="Su C."/>
            <person name="Wu R."/>
            <person name="Zhang Z."/>
            <person name="Liang K."/>
            <person name="Li H."/>
            <person name="Wang T."/>
            <person name="Liu H."/>
            <person name="Zhang C."/>
            <person name="Li Z."/>
            <person name="Wang Q."/>
            <person name="Meng J."/>
        </authorList>
    </citation>
    <scope>NUCLEOTIDE SEQUENCE [LARGE SCALE GENOMIC DNA]</scope>
    <source>
        <strain evidence="2 3">WHSC-8</strain>
    </source>
</reference>
<dbReference type="SUPFAM" id="SSF160719">
    <property type="entry name" value="gpW/gp25-like"/>
    <property type="match status" value="1"/>
</dbReference>
<accession>A0A7U4J8W2</accession>
<dbReference type="OrthoDB" id="9802846at2"/>
<dbReference type="EMBL" id="CP010836">
    <property type="protein sequence ID" value="AJP72406.1"/>
    <property type="molecule type" value="Genomic_DNA"/>
</dbReference>
<evidence type="ECO:0000313" key="2">
    <source>
        <dbReference type="EMBL" id="AJP72406.1"/>
    </source>
</evidence>
<dbReference type="Gene3D" id="3.10.450.40">
    <property type="match status" value="1"/>
</dbReference>
<evidence type="ECO:0000313" key="3">
    <source>
        <dbReference type="Proteomes" id="UP000032300"/>
    </source>
</evidence>
<reference evidence="2 3" key="1">
    <citation type="journal article" date="2015" name="Int. J. Syst. Evol. Microbiol.">
        <title>Sphingomonas hengshuiensis sp. nov., isolated from lake wetland.</title>
        <authorList>
            <person name="Wei S."/>
            <person name="Wang T."/>
            <person name="Liu H."/>
            <person name="Zhang C."/>
            <person name="Guo J."/>
            <person name="Wang Q."/>
            <person name="Liang K."/>
            <person name="Zhang Z."/>
        </authorList>
    </citation>
    <scope>NUCLEOTIDE SEQUENCE [LARGE SCALE GENOMIC DNA]</scope>
    <source>
        <strain evidence="2 3">WHSC-8</strain>
    </source>
</reference>
<feature type="domain" description="IraD/Gp25-like" evidence="1">
    <location>
        <begin position="33"/>
        <end position="123"/>
    </location>
</feature>
<dbReference type="KEGG" id="sphi:TS85_12335"/>
<dbReference type="InterPro" id="IPR007048">
    <property type="entry name" value="IraD/Gp25-like"/>
</dbReference>
<proteinExistence type="predicted"/>
<gene>
    <name evidence="2" type="ORF">TS85_12335</name>
</gene>
<keyword evidence="3" id="KW-1185">Reference proteome</keyword>
<evidence type="ECO:0000259" key="1">
    <source>
        <dbReference type="Pfam" id="PF04965"/>
    </source>
</evidence>
<dbReference type="RefSeq" id="WP_044332519.1">
    <property type="nucleotide sequence ID" value="NZ_CP010836.1"/>
</dbReference>
<sequence>MAERADPSRSFLGIGWTFPPTFDRTIAAVLMSRGDDNIRECLWVLFSTSLGERIMAATYGTGLRLKVFDALTETLANDIGSLVRKAVLDWEPRIDVTRVSVTSTDPTGGVIAISVDYVVRQTNARSNLVYPFYLTEATLAAPQM</sequence>
<dbReference type="AlphaFoldDB" id="A0A7U4J8W2"/>
<organism evidence="2 3">
    <name type="scientific">Sphingomonas hengshuiensis</name>
    <dbReference type="NCBI Taxonomy" id="1609977"/>
    <lineage>
        <taxon>Bacteria</taxon>
        <taxon>Pseudomonadati</taxon>
        <taxon>Pseudomonadota</taxon>
        <taxon>Alphaproteobacteria</taxon>
        <taxon>Sphingomonadales</taxon>
        <taxon>Sphingomonadaceae</taxon>
        <taxon>Sphingomonas</taxon>
    </lineage>
</organism>
<dbReference type="Proteomes" id="UP000032300">
    <property type="component" value="Chromosome"/>
</dbReference>